<keyword evidence="1" id="KW-1133">Transmembrane helix</keyword>
<gene>
    <name evidence="2" type="ORF">CKAH01_08890</name>
</gene>
<accession>A0AAD9XZY8</accession>
<feature type="transmembrane region" description="Helical" evidence="1">
    <location>
        <begin position="123"/>
        <end position="142"/>
    </location>
</feature>
<organism evidence="2 3">
    <name type="scientific">Colletotrichum kahawae</name>
    <name type="common">Coffee berry disease fungus</name>
    <dbReference type="NCBI Taxonomy" id="34407"/>
    <lineage>
        <taxon>Eukaryota</taxon>
        <taxon>Fungi</taxon>
        <taxon>Dikarya</taxon>
        <taxon>Ascomycota</taxon>
        <taxon>Pezizomycotina</taxon>
        <taxon>Sordariomycetes</taxon>
        <taxon>Hypocreomycetidae</taxon>
        <taxon>Glomerellales</taxon>
        <taxon>Glomerellaceae</taxon>
        <taxon>Colletotrichum</taxon>
        <taxon>Colletotrichum gloeosporioides species complex</taxon>
    </lineage>
</organism>
<evidence type="ECO:0008006" key="4">
    <source>
        <dbReference type="Google" id="ProtNLM"/>
    </source>
</evidence>
<dbReference type="AlphaFoldDB" id="A0AAD9XZY8"/>
<keyword evidence="3" id="KW-1185">Reference proteome</keyword>
<evidence type="ECO:0000256" key="1">
    <source>
        <dbReference type="SAM" id="Phobius"/>
    </source>
</evidence>
<dbReference type="Proteomes" id="UP001281614">
    <property type="component" value="Unassembled WGS sequence"/>
</dbReference>
<protein>
    <recommendedName>
        <fullName evidence="4">Transmembrane protein</fullName>
    </recommendedName>
</protein>
<keyword evidence="1" id="KW-0812">Transmembrane</keyword>
<dbReference type="EMBL" id="VYYT01000566">
    <property type="protein sequence ID" value="KAK2731734.1"/>
    <property type="molecule type" value="Genomic_DNA"/>
</dbReference>
<feature type="transmembrane region" description="Helical" evidence="1">
    <location>
        <begin position="70"/>
        <end position="91"/>
    </location>
</feature>
<keyword evidence="1" id="KW-0472">Membrane</keyword>
<feature type="transmembrane region" description="Helical" evidence="1">
    <location>
        <begin position="44"/>
        <end position="63"/>
    </location>
</feature>
<proteinExistence type="predicted"/>
<sequence length="168" mass="18465">MREGDVASRVDMVDDDWDSDLDGPKGPAVAMVGEAQADKKCSQIVMLITLSYFFALVTVVPCLSMCIPHIWEFFVLLICLEGFGSGAYVLAVSRANVDKGSCDEYFMSVDTCWSGLRMVTIGGVFRILLLPMGFLIGTGLWVRYKKERVDTFDGIATRGRSVAGSNRE</sequence>
<reference evidence="2" key="1">
    <citation type="submission" date="2023-02" db="EMBL/GenBank/DDBJ databases">
        <title>Colletotrichum kahawae CIFC_Que2 genome sequencing and assembly.</title>
        <authorList>
            <person name="Baroncelli R."/>
        </authorList>
    </citation>
    <scope>NUCLEOTIDE SEQUENCE</scope>
    <source>
        <strain evidence="2">CIFC_Que2</strain>
    </source>
</reference>
<evidence type="ECO:0000313" key="2">
    <source>
        <dbReference type="EMBL" id="KAK2731734.1"/>
    </source>
</evidence>
<comment type="caution">
    <text evidence="2">The sequence shown here is derived from an EMBL/GenBank/DDBJ whole genome shotgun (WGS) entry which is preliminary data.</text>
</comment>
<evidence type="ECO:0000313" key="3">
    <source>
        <dbReference type="Proteomes" id="UP001281614"/>
    </source>
</evidence>
<name>A0AAD9XZY8_COLKA</name>